<gene>
    <name evidence="1" type="ORF">TRAPUB_9542</name>
</gene>
<accession>A0A1M2W224</accession>
<dbReference type="EMBL" id="MNAD01000353">
    <property type="protein sequence ID" value="OJT13911.1"/>
    <property type="molecule type" value="Genomic_DNA"/>
</dbReference>
<dbReference type="AlphaFoldDB" id="A0A1M2W224"/>
<dbReference type="OrthoDB" id="2628807at2759"/>
<evidence type="ECO:0000313" key="1">
    <source>
        <dbReference type="EMBL" id="OJT13911.1"/>
    </source>
</evidence>
<reference evidence="1 2" key="1">
    <citation type="submission" date="2016-10" db="EMBL/GenBank/DDBJ databases">
        <title>Genome sequence of the basidiomycete white-rot fungus Trametes pubescens.</title>
        <authorList>
            <person name="Makela M.R."/>
            <person name="Granchi Z."/>
            <person name="Peng M."/>
            <person name="De Vries R.P."/>
            <person name="Grigoriev I."/>
            <person name="Riley R."/>
            <person name="Hilden K."/>
        </authorList>
    </citation>
    <scope>NUCLEOTIDE SEQUENCE [LARGE SCALE GENOMIC DNA]</scope>
    <source>
        <strain evidence="1 2">FBCC735</strain>
    </source>
</reference>
<comment type="caution">
    <text evidence="1">The sequence shown here is derived from an EMBL/GenBank/DDBJ whole genome shotgun (WGS) entry which is preliminary data.</text>
</comment>
<name>A0A1M2W224_TRAPU</name>
<keyword evidence="2" id="KW-1185">Reference proteome</keyword>
<feature type="non-terminal residue" evidence="1">
    <location>
        <position position="1"/>
    </location>
</feature>
<organism evidence="1 2">
    <name type="scientific">Trametes pubescens</name>
    <name type="common">White-rot fungus</name>
    <dbReference type="NCBI Taxonomy" id="154538"/>
    <lineage>
        <taxon>Eukaryota</taxon>
        <taxon>Fungi</taxon>
        <taxon>Dikarya</taxon>
        <taxon>Basidiomycota</taxon>
        <taxon>Agaricomycotina</taxon>
        <taxon>Agaricomycetes</taxon>
        <taxon>Polyporales</taxon>
        <taxon>Polyporaceae</taxon>
        <taxon>Trametes</taxon>
    </lineage>
</organism>
<evidence type="ECO:0000313" key="2">
    <source>
        <dbReference type="Proteomes" id="UP000184267"/>
    </source>
</evidence>
<dbReference type="Proteomes" id="UP000184267">
    <property type="component" value="Unassembled WGS sequence"/>
</dbReference>
<sequence>ETSVSCSTGQIGRARGVYAEFFKKMYPSMEPRNDYDLMILGSNRCKGTATEIFAWADDQLRVSVKLLGSREKVFASTKFALDMVVGITGRKPLPGRDLVHTHPIPGSKYTIRLWPGNPFVNEYCMDFVDTATQEAVNSPFEFDLWVVPSPDAPWLSMPSGRLHSLERNFHVAQDKILPGEEKWVLRDGQTCLLKRPGKNDVMFSVPKRKMNSPPAAEYAVDILDFPKEV</sequence>
<protein>
    <submittedName>
        <fullName evidence="1">Uncharacterized protein</fullName>
    </submittedName>
</protein>
<proteinExistence type="predicted"/>
<dbReference type="OMA" id="TEIFAWA"/>